<reference evidence="2" key="1">
    <citation type="journal article" date="2020" name="Nature">
        <title>Giant virus diversity and host interactions through global metagenomics.</title>
        <authorList>
            <person name="Schulz F."/>
            <person name="Roux S."/>
            <person name="Paez-Espino D."/>
            <person name="Jungbluth S."/>
            <person name="Walsh D.A."/>
            <person name="Denef V.J."/>
            <person name="McMahon K.D."/>
            <person name="Konstantinidis K.T."/>
            <person name="Eloe-Fadrosh E.A."/>
            <person name="Kyrpides N.C."/>
            <person name="Woyke T."/>
        </authorList>
    </citation>
    <scope>NUCLEOTIDE SEQUENCE</scope>
    <source>
        <strain evidence="2">GVMAG-M-3300020185-18</strain>
    </source>
</reference>
<proteinExistence type="predicted"/>
<organism evidence="2">
    <name type="scientific">viral metagenome</name>
    <dbReference type="NCBI Taxonomy" id="1070528"/>
    <lineage>
        <taxon>unclassified sequences</taxon>
        <taxon>metagenomes</taxon>
        <taxon>organismal metagenomes</taxon>
    </lineage>
</organism>
<accession>A0A6C0C2K8</accession>
<feature type="region of interest" description="Disordered" evidence="1">
    <location>
        <begin position="474"/>
        <end position="514"/>
    </location>
</feature>
<evidence type="ECO:0000313" key="2">
    <source>
        <dbReference type="EMBL" id="QHS98542.1"/>
    </source>
</evidence>
<protein>
    <submittedName>
        <fullName evidence="2">Uncharacterized protein</fullName>
    </submittedName>
</protein>
<feature type="region of interest" description="Disordered" evidence="1">
    <location>
        <begin position="590"/>
        <end position="624"/>
    </location>
</feature>
<feature type="region of interest" description="Disordered" evidence="1">
    <location>
        <begin position="1"/>
        <end position="54"/>
    </location>
</feature>
<dbReference type="EMBL" id="MN739318">
    <property type="protein sequence ID" value="QHS98542.1"/>
    <property type="molecule type" value="Genomic_DNA"/>
</dbReference>
<evidence type="ECO:0000256" key="1">
    <source>
        <dbReference type="SAM" id="MobiDB-lite"/>
    </source>
</evidence>
<feature type="compositionally biased region" description="Basic residues" evidence="1">
    <location>
        <begin position="24"/>
        <end position="37"/>
    </location>
</feature>
<dbReference type="AlphaFoldDB" id="A0A6C0C2K8"/>
<feature type="compositionally biased region" description="Basic residues" evidence="1">
    <location>
        <begin position="484"/>
        <end position="513"/>
    </location>
</feature>
<name>A0A6C0C2K8_9ZZZZ</name>
<sequence length="624" mass="70547">MDNFINEESIPEMPEGGKLNQYGGRKKTRRKRRKKKRGGDIQTSKKRRGNILTNRNRGVSVDIEAAHHLVEEISFENYIKDIDIVDYQGNPVNLHDIFKHRINGNPNHFLHYDTREKIHELVKKIHSKGWVNCDSECKSLLQPFVKQEINSTLFILRVLTKSLVQPRGSNLKLKFKLRVDKPLTGDWNNDSNNIVLIVPEQVNPRLIMGLGPSASGKTFWVENLITLLSNSPTLSSTGFPKAFLSIDGGIMREESYVYQMIITVLGDNKQVKGFSNLVSPGFVGKMLHGTLFESGKVKKKCKEFLKLDGNQISLYIPETLGAPCIGSCEPKIETYKKITGDKNWIGVLIWQHKENCDYSDETKCKGTIASGTTREIGEGKKYSAGAWSSSMRQGRSLIQKAPGGIFEIHNGGGASLPGKDCIGAIKSKQPIKDACTRSTITETAVKTKYLLDYISADELLNKYNCIYKNNEQLKKQRSASRGGRGTRKRRKKKRTKKKARHKPRNRRRTRKRGGCFGNCFRKKTRYTLEEINEMVRKAEEHDAHVEKYKKILNSKKIKTNVELMTFLEENNKMDDILYAANAFSQLNKPPPVRFGSRSPSPSPLFGKISPPMITGAPYTGAPKQ</sequence>